<dbReference type="EC" id="2.9.1.1" evidence="8"/>
<gene>
    <name evidence="8" type="primary">selA</name>
    <name evidence="11" type="ORF">EK403_02650</name>
</gene>
<evidence type="ECO:0000313" key="11">
    <source>
        <dbReference type="EMBL" id="RXF74976.1"/>
    </source>
</evidence>
<comment type="subcellular location">
    <subcellularLocation>
        <location evidence="8">Cytoplasm</location>
    </subcellularLocation>
</comment>
<dbReference type="RefSeq" id="WP_128775966.1">
    <property type="nucleotide sequence ID" value="NZ_RYFI01000002.1"/>
</dbReference>
<evidence type="ECO:0000256" key="2">
    <source>
        <dbReference type="ARBA" id="ARBA00022490"/>
    </source>
</evidence>
<dbReference type="Gene3D" id="3.40.640.10">
    <property type="entry name" value="Type I PLP-dependent aspartate aminotransferase-like (Major domain)"/>
    <property type="match status" value="1"/>
</dbReference>
<comment type="caution">
    <text evidence="11">The sequence shown here is derived from an EMBL/GenBank/DDBJ whole genome shotgun (WGS) entry which is preliminary data.</text>
</comment>
<dbReference type="InterPro" id="IPR025862">
    <property type="entry name" value="SelA_trans_N_dom"/>
</dbReference>
<dbReference type="GO" id="GO:0004125">
    <property type="term" value="F:L-seryl-tRNA(Sec) selenium transferase activity"/>
    <property type="evidence" value="ECO:0007669"/>
    <property type="project" value="UniProtKB-UniRule"/>
</dbReference>
<evidence type="ECO:0000256" key="1">
    <source>
        <dbReference type="ARBA" id="ARBA00001933"/>
    </source>
</evidence>
<dbReference type="Proteomes" id="UP000289708">
    <property type="component" value="Unassembled WGS sequence"/>
</dbReference>
<evidence type="ECO:0000256" key="5">
    <source>
        <dbReference type="ARBA" id="ARBA00022917"/>
    </source>
</evidence>
<evidence type="ECO:0000256" key="6">
    <source>
        <dbReference type="ARBA" id="ARBA00023266"/>
    </source>
</evidence>
<keyword evidence="12" id="KW-1185">Reference proteome</keyword>
<evidence type="ECO:0000256" key="8">
    <source>
        <dbReference type="HAMAP-Rule" id="MF_00423"/>
    </source>
</evidence>
<dbReference type="InterPro" id="IPR004534">
    <property type="entry name" value="SelA_trans"/>
</dbReference>
<organism evidence="11 12">
    <name type="scientific">Hansschlegelia zhihuaiae</name>
    <dbReference type="NCBI Taxonomy" id="405005"/>
    <lineage>
        <taxon>Bacteria</taxon>
        <taxon>Pseudomonadati</taxon>
        <taxon>Pseudomonadota</taxon>
        <taxon>Alphaproteobacteria</taxon>
        <taxon>Hyphomicrobiales</taxon>
        <taxon>Methylopilaceae</taxon>
        <taxon>Hansschlegelia</taxon>
    </lineage>
</organism>
<comment type="cofactor">
    <cofactor evidence="1 8 9">
        <name>pyridoxal 5'-phosphate</name>
        <dbReference type="ChEBI" id="CHEBI:597326"/>
    </cofactor>
</comment>
<dbReference type="HAMAP" id="MF_00423">
    <property type="entry name" value="SelA"/>
    <property type="match status" value="1"/>
</dbReference>
<comment type="similarity">
    <text evidence="7 8">Belongs to the SelA family.</text>
</comment>
<evidence type="ECO:0000259" key="10">
    <source>
        <dbReference type="Pfam" id="PF12390"/>
    </source>
</evidence>
<feature type="domain" description="L-seryl-tRNA selenium transferase N-terminal" evidence="10">
    <location>
        <begin position="16"/>
        <end position="52"/>
    </location>
</feature>
<dbReference type="InterPro" id="IPR018319">
    <property type="entry name" value="SelA-like"/>
</dbReference>
<feature type="modified residue" description="N6-(pyridoxal phosphate)lysine" evidence="8 9">
    <location>
        <position position="299"/>
    </location>
</feature>
<comment type="function">
    <text evidence="8">Converts seryl-tRNA(Sec) to selenocysteinyl-tRNA(Sec) required for selenoprotein biosynthesis.</text>
</comment>
<evidence type="ECO:0000256" key="4">
    <source>
        <dbReference type="ARBA" id="ARBA00022898"/>
    </source>
</evidence>
<dbReference type="Pfam" id="PF12390">
    <property type="entry name" value="Se-cys_synth_N"/>
    <property type="match status" value="1"/>
</dbReference>
<dbReference type="GO" id="GO:0001514">
    <property type="term" value="P:selenocysteine incorporation"/>
    <property type="evidence" value="ECO:0007669"/>
    <property type="project" value="UniProtKB-UniRule"/>
</dbReference>
<dbReference type="Gene3D" id="3.90.1150.180">
    <property type="match status" value="1"/>
</dbReference>
<dbReference type="GO" id="GO:0005737">
    <property type="term" value="C:cytoplasm"/>
    <property type="evidence" value="ECO:0007669"/>
    <property type="project" value="UniProtKB-SubCell"/>
</dbReference>
<dbReference type="OrthoDB" id="9787096at2"/>
<keyword evidence="4 8" id="KW-0663">Pyridoxal phosphate</keyword>
<accession>A0A4Q0MPJ4</accession>
<dbReference type="InterPro" id="IPR015424">
    <property type="entry name" value="PyrdxlP-dep_Trfase"/>
</dbReference>
<name>A0A4Q0MPJ4_9HYPH</name>
<comment type="pathway">
    <text evidence="8">Aminoacyl-tRNA biosynthesis; selenocysteinyl-tRNA(Sec) biosynthesis; selenocysteinyl-tRNA(Sec) from L-seryl-tRNA(Sec) (bacterial route): step 1/1.</text>
</comment>
<keyword evidence="3 8" id="KW-0808">Transferase</keyword>
<dbReference type="InterPro" id="IPR015421">
    <property type="entry name" value="PyrdxlP-dep_Trfase_major"/>
</dbReference>
<dbReference type="Pfam" id="PF03841">
    <property type="entry name" value="SelA"/>
    <property type="match status" value="1"/>
</dbReference>
<reference evidence="11 12" key="1">
    <citation type="submission" date="2018-12" db="EMBL/GenBank/DDBJ databases">
        <title>bacterium Hansschlegelia zhihuaiae S113.</title>
        <authorList>
            <person name="He J."/>
        </authorList>
    </citation>
    <scope>NUCLEOTIDE SEQUENCE [LARGE SCALE GENOMIC DNA]</scope>
    <source>
        <strain evidence="11 12">S 113</strain>
    </source>
</reference>
<comment type="catalytic activity">
    <reaction evidence="8">
        <text>L-seryl-tRNA(Sec) + selenophosphate + H(+) = L-selenocysteinyl-tRNA(Sec) + phosphate</text>
        <dbReference type="Rhea" id="RHEA:22728"/>
        <dbReference type="Rhea" id="RHEA-COMP:9742"/>
        <dbReference type="Rhea" id="RHEA-COMP:9743"/>
        <dbReference type="ChEBI" id="CHEBI:15378"/>
        <dbReference type="ChEBI" id="CHEBI:16144"/>
        <dbReference type="ChEBI" id="CHEBI:43474"/>
        <dbReference type="ChEBI" id="CHEBI:78533"/>
        <dbReference type="ChEBI" id="CHEBI:78573"/>
        <dbReference type="EC" id="2.9.1.1"/>
    </reaction>
</comment>
<dbReference type="PANTHER" id="PTHR32328:SF0">
    <property type="entry name" value="L-SERYL-TRNA(SEC) SELENIUM TRANSFERASE"/>
    <property type="match status" value="1"/>
</dbReference>
<dbReference type="AlphaFoldDB" id="A0A4Q0MPJ4"/>
<proteinExistence type="inferred from homology"/>
<evidence type="ECO:0000256" key="9">
    <source>
        <dbReference type="PIRSR" id="PIRSR618319-50"/>
    </source>
</evidence>
<evidence type="ECO:0000256" key="3">
    <source>
        <dbReference type="ARBA" id="ARBA00022679"/>
    </source>
</evidence>
<protein>
    <recommendedName>
        <fullName evidence="8">L-seryl-tRNA(Sec) selenium transferase</fullName>
        <ecNumber evidence="8">2.9.1.1</ecNumber>
    </recommendedName>
    <alternativeName>
        <fullName evidence="8">Selenocysteine synthase</fullName>
        <shortName evidence="8">Sec synthase</shortName>
    </alternativeName>
    <alternativeName>
        <fullName evidence="8">Selenocysteinyl-tRNA(Sec) synthase</fullName>
    </alternativeName>
</protein>
<keyword evidence="6 8" id="KW-0711">Selenium</keyword>
<dbReference type="NCBIfam" id="TIGR00474">
    <property type="entry name" value="selA"/>
    <property type="match status" value="1"/>
</dbReference>
<dbReference type="UniPathway" id="UPA00906">
    <property type="reaction ID" value="UER00896"/>
</dbReference>
<keyword evidence="5 8" id="KW-0648">Protein biosynthesis</keyword>
<dbReference type="PANTHER" id="PTHR32328">
    <property type="entry name" value="L-SERYL-TRNA(SEC) SELENIUM TRANSFERASE"/>
    <property type="match status" value="1"/>
</dbReference>
<sequence>MLHEPREIPPETRAPLPAVDRVLATDAAQLAIERYGRAATVAGVRASLDEVRPAWRAGAAVDVSPERIAAAASMRLEGESRPSQRRVLNLTGTVLHTNLGRALIAEEAIAAVVAAMRSPTALEFDLSDGRRGERDDHVRGLLRELTGAEDAVIVNNNAAAVLLTLNSLSDGKETIVSRGELIEIGGAFRMPSIMNRAGARLVEVGTTNRTHLADYVEAIGPQTALVMKVHPSNYRIEGFVKETPAAELAPAVHERGVPLVDDLGSGVLVDLAAYGLQRERTVQEAVRDGADIVTFSGDKVLGGPQAGLVVGRHDLVRRLAKNHLKRALRIDKLRLAALEATLRLYRDPDRLAERLPTLALLARPAEKLKALAARFRPALADAIGPRFEVEIVDLESQIGSGALPLATIPSGGLAVASLGEKGGGGALQRLAASMRALSVPIIGRISDDRLNLDLRGLDDEHALAESIVELGLATAAEDAE</sequence>
<evidence type="ECO:0000313" key="12">
    <source>
        <dbReference type="Proteomes" id="UP000289708"/>
    </source>
</evidence>
<dbReference type="GO" id="GO:0001717">
    <property type="term" value="P:conversion of seryl-tRNAsec to selenocys-tRNAsec"/>
    <property type="evidence" value="ECO:0007669"/>
    <property type="project" value="UniProtKB-UniRule"/>
</dbReference>
<dbReference type="EMBL" id="RYFI01000002">
    <property type="protein sequence ID" value="RXF74976.1"/>
    <property type="molecule type" value="Genomic_DNA"/>
</dbReference>
<dbReference type="SUPFAM" id="SSF53383">
    <property type="entry name" value="PLP-dependent transferases"/>
    <property type="match status" value="1"/>
</dbReference>
<evidence type="ECO:0000256" key="7">
    <source>
        <dbReference type="ARBA" id="ARBA00044507"/>
    </source>
</evidence>
<keyword evidence="2 8" id="KW-0963">Cytoplasm</keyword>